<evidence type="ECO:0000256" key="1">
    <source>
        <dbReference type="ARBA" id="ARBA00022741"/>
    </source>
</evidence>
<dbReference type="Proteomes" id="UP000245060">
    <property type="component" value="Unassembled WGS sequence"/>
</dbReference>
<dbReference type="GO" id="GO:0004016">
    <property type="term" value="F:adenylate cyclase activity"/>
    <property type="evidence" value="ECO:0007669"/>
    <property type="project" value="TreeGrafter"/>
</dbReference>
<comment type="caution">
    <text evidence="5">The sequence shown here is derived from an EMBL/GenBank/DDBJ whole genome shotgun (WGS) entry which is preliminary data.</text>
</comment>
<keyword evidence="2" id="KW-0067">ATP-binding</keyword>
<keyword evidence="6" id="KW-1185">Reference proteome</keyword>
<evidence type="ECO:0000313" key="7">
    <source>
        <dbReference type="Proteomes" id="UP001139505"/>
    </source>
</evidence>
<dbReference type="GO" id="GO:0035556">
    <property type="term" value="P:intracellular signal transduction"/>
    <property type="evidence" value="ECO:0007669"/>
    <property type="project" value="InterPro"/>
</dbReference>
<dbReference type="AlphaFoldDB" id="A0AA37UYN2"/>
<gene>
    <name evidence="4" type="ORF">MmonteBS_21380</name>
    <name evidence="5" type="ORF">NJB18185_31150</name>
</gene>
<evidence type="ECO:0000256" key="2">
    <source>
        <dbReference type="ARBA" id="ARBA00022840"/>
    </source>
</evidence>
<feature type="domain" description="Guanylate cyclase" evidence="3">
    <location>
        <begin position="42"/>
        <end position="173"/>
    </location>
</feature>
<evidence type="ECO:0000313" key="4">
    <source>
        <dbReference type="EMBL" id="GBG37766.1"/>
    </source>
</evidence>
<dbReference type="InterPro" id="IPR029787">
    <property type="entry name" value="Nucleotide_cyclase"/>
</dbReference>
<protein>
    <submittedName>
        <fullName evidence="5">Cyclase</fullName>
    </submittedName>
</protein>
<reference evidence="5" key="3">
    <citation type="journal article" date="2022" name="Microbiol. Resour. Announc.">
        <title>Draft Genome Sequences of Eight Mycobacterium montefiorense Strains Isolated from Salamanders in Captivity.</title>
        <authorList>
            <person name="Komine T."/>
            <person name="Ihara H."/>
            <person name="Fukano H."/>
            <person name="Hoshino Y."/>
            <person name="Kurata O."/>
            <person name="Wada S."/>
        </authorList>
    </citation>
    <scope>NUCLEOTIDE SEQUENCE</scope>
    <source>
        <strain evidence="5">NJB18185</strain>
    </source>
</reference>
<dbReference type="SUPFAM" id="SSF52540">
    <property type="entry name" value="P-loop containing nucleoside triphosphate hydrolases"/>
    <property type="match status" value="1"/>
</dbReference>
<dbReference type="EMBL" id="BFCH01000017">
    <property type="protein sequence ID" value="GBG37766.1"/>
    <property type="molecule type" value="Genomic_DNA"/>
</dbReference>
<dbReference type="Pfam" id="PF13191">
    <property type="entry name" value="AAA_16"/>
    <property type="match status" value="1"/>
</dbReference>
<accession>A0AA37UYN2</accession>
<organism evidence="5 7">
    <name type="scientific">Mycobacterium montefiorense</name>
    <dbReference type="NCBI Taxonomy" id="154654"/>
    <lineage>
        <taxon>Bacteria</taxon>
        <taxon>Bacillati</taxon>
        <taxon>Actinomycetota</taxon>
        <taxon>Actinomycetes</taxon>
        <taxon>Mycobacteriales</taxon>
        <taxon>Mycobacteriaceae</taxon>
        <taxon>Mycobacterium</taxon>
        <taxon>Mycobacterium simiae complex</taxon>
    </lineage>
</organism>
<dbReference type="Pfam" id="PF00211">
    <property type="entry name" value="Guanylate_cyc"/>
    <property type="match status" value="1"/>
</dbReference>
<dbReference type="EMBL" id="BQYH01000021">
    <property type="protein sequence ID" value="GKU73344.1"/>
    <property type="molecule type" value="Genomic_DNA"/>
</dbReference>
<reference evidence="6" key="2">
    <citation type="submission" date="2018-04" db="EMBL/GenBank/DDBJ databases">
        <title>Draft genome sequence of Mycobacterium montefiorense isolated from Japanese black salamander.</title>
        <authorList>
            <person name="Fukano H."/>
            <person name="Yoshida M."/>
            <person name="Shimizu A."/>
            <person name="Iwao H."/>
            <person name="Kurata O."/>
            <person name="Katayama Y."/>
            <person name="Omatsu T."/>
            <person name="Mizutani T."/>
            <person name="Wada S."/>
            <person name="Hoshino Y."/>
        </authorList>
    </citation>
    <scope>NUCLEOTIDE SEQUENCE [LARGE SCALE GENOMIC DNA]</scope>
    <source>
        <strain evidence="6">BS</strain>
    </source>
</reference>
<evidence type="ECO:0000259" key="3">
    <source>
        <dbReference type="PROSITE" id="PS50125"/>
    </source>
</evidence>
<dbReference type="CDD" id="cd07302">
    <property type="entry name" value="CHD"/>
    <property type="match status" value="1"/>
</dbReference>
<dbReference type="InterPro" id="IPR041664">
    <property type="entry name" value="AAA_16"/>
</dbReference>
<name>A0AA37UYN2_9MYCO</name>
<dbReference type="PROSITE" id="PS50125">
    <property type="entry name" value="GUANYLATE_CYCLASE_2"/>
    <property type="match status" value="1"/>
</dbReference>
<dbReference type="Proteomes" id="UP001139505">
    <property type="component" value="Unassembled WGS sequence"/>
</dbReference>
<evidence type="ECO:0000313" key="5">
    <source>
        <dbReference type="EMBL" id="GKU73344.1"/>
    </source>
</evidence>
<evidence type="ECO:0000313" key="6">
    <source>
        <dbReference type="Proteomes" id="UP000245060"/>
    </source>
</evidence>
<keyword evidence="1" id="KW-0547">Nucleotide-binding</keyword>
<dbReference type="GO" id="GO:0005524">
    <property type="term" value="F:ATP binding"/>
    <property type="evidence" value="ECO:0007669"/>
    <property type="project" value="UniProtKB-KW"/>
</dbReference>
<dbReference type="GO" id="GO:0005737">
    <property type="term" value="C:cytoplasm"/>
    <property type="evidence" value="ECO:0007669"/>
    <property type="project" value="TreeGrafter"/>
</dbReference>
<dbReference type="PANTHER" id="PTHR16305">
    <property type="entry name" value="TESTICULAR SOLUBLE ADENYLYL CYCLASE"/>
    <property type="match status" value="1"/>
</dbReference>
<dbReference type="InterPro" id="IPR001054">
    <property type="entry name" value="A/G_cyclase"/>
</dbReference>
<reference evidence="5" key="4">
    <citation type="submission" date="2022-04" db="EMBL/GenBank/DDBJ databases">
        <authorList>
            <person name="Komine T."/>
            <person name="Fukano H."/>
            <person name="Wada S."/>
        </authorList>
    </citation>
    <scope>NUCLEOTIDE SEQUENCE</scope>
    <source>
        <strain evidence="5">NJB18185</strain>
    </source>
</reference>
<dbReference type="SMART" id="SM00044">
    <property type="entry name" value="CYCc"/>
    <property type="match status" value="1"/>
</dbReference>
<dbReference type="RefSeq" id="WP_235616724.1">
    <property type="nucleotide sequence ID" value="NZ_BFCH01000017.1"/>
</dbReference>
<dbReference type="Gene3D" id="3.30.70.1230">
    <property type="entry name" value="Nucleotide cyclase"/>
    <property type="match status" value="1"/>
</dbReference>
<dbReference type="InterPro" id="IPR027417">
    <property type="entry name" value="P-loop_NTPase"/>
</dbReference>
<dbReference type="PANTHER" id="PTHR16305:SF28">
    <property type="entry name" value="GUANYLATE CYCLASE DOMAIN-CONTAINING PROTEIN"/>
    <property type="match status" value="1"/>
</dbReference>
<sequence length="1053" mass="112969">MTTSTVACPSCGAELRSTAKFCDECGSSIQASAAAAEYKQVTVLFADVVHSMDIAAAVGAERLREIMGELVERAAAVVQRFGGTVDKFTGDGIMAVFGAPVALEDHAFRACLAALGIQDEAGHVADEVAHRDQVELQLRVGLNSGQVIAGEIGSGALGYTAIGEQVGMAQRMESAAAPGGVMLSESTARLVDDATTLAEPEIVYIKGAKVPVPARRLLAATSDHRRRKDLQLVGRTWELNTIAGILDEAIGGAGCVIGVVGPPGIGKSRTVRESAALAKSRGMELFTTYCESHTSDIPFHAVTGLLRAALALDGLSGEAARTELESQFPDADAEDLWLVDDLLGIADPAVAAPGIEGDARRRRLTALVNAAWVNRRGSALYVIEDAHWIDEVSESMLADFLTVIRQTRSMMLITYRPEYQGALAAIPGAQTIALRPLNTGQTVALIGELLGTDASVQGLAEVISERAGGNPFFAEEIVRDLAERGSIRGERGSYLLQGEIADITAPPTLHAVIAARIDRLSFAAKRTLCAAAVIGSRFSPDLVTALGVDPILDELVKGELIDQVGFTPKIEYAFRHPLIRFVAYESQLKSDRDELHGRLASLIEQREPESTDENAALIAEHLKAAGNLHAAFDWYMRAGTRFTHRDLAAARASWRHARDVADRLPDADAERDAMRINPRTLLCASAWLTGGTMADTGFDELRDLATVAGDKVSLAMAMAGWLPALIVHARFDEASRLASELESLLDSIGDPTLILGLLYAAVPTKLQRAEMSETIRIAQRAIELADGDAIKGNLIIGSPLTGAIMLRGCARCLLGDPGWKADVDQAVRMVRAFEPSLRAIMLLFKYNLVPLGVWLPDAASVQETAEMLEIAERSGDDLTLACAQYVHGVAVVTSDGAQREYAFTLLAAAREAALQERFTLGAATLVNFFIGNEKLRTGDADSAIELLRTSVEEQYSRTDLVTLGATTEALVTALLRRSRPADRPQAQAAIDRLAAVPTEPGFVMYDLWLLSMRAAMAQAHGDDVAYRNYRDRYRAMANSLGFEGHIVRAQAMD</sequence>
<reference evidence="4" key="1">
    <citation type="journal article" date="2018" name="Genome Announc.">
        <title>Draft Genome Sequence of Mycobacterium montefiorense Isolated from Japanese Black Salamander (Hynobius nigrescens).</title>
        <authorList>
            <person name="Fukano H."/>
            <person name="Yoshida M."/>
            <person name="Shimizu A."/>
            <person name="Iwao H."/>
            <person name="Katayama Y."/>
            <person name="Omatsu T."/>
            <person name="Mizutani T."/>
            <person name="Kurata O."/>
            <person name="Wada S."/>
            <person name="Hoshino Y."/>
        </authorList>
    </citation>
    <scope>NUCLEOTIDE SEQUENCE</scope>
    <source>
        <strain evidence="4">BS</strain>
    </source>
</reference>
<dbReference type="Pfam" id="PF13240">
    <property type="entry name" value="Zn_Ribbon_1"/>
    <property type="match status" value="1"/>
</dbReference>
<dbReference type="InterPro" id="IPR026870">
    <property type="entry name" value="Zinc_ribbon_dom"/>
</dbReference>
<dbReference type="GO" id="GO:0009190">
    <property type="term" value="P:cyclic nucleotide biosynthetic process"/>
    <property type="evidence" value="ECO:0007669"/>
    <property type="project" value="InterPro"/>
</dbReference>
<dbReference type="SUPFAM" id="SSF55073">
    <property type="entry name" value="Nucleotide cyclase"/>
    <property type="match status" value="1"/>
</dbReference>
<proteinExistence type="predicted"/>